<evidence type="ECO:0000313" key="4">
    <source>
        <dbReference type="Proteomes" id="UP001195483"/>
    </source>
</evidence>
<organism evidence="3 4">
    <name type="scientific">Potamilus streckersoni</name>
    <dbReference type="NCBI Taxonomy" id="2493646"/>
    <lineage>
        <taxon>Eukaryota</taxon>
        <taxon>Metazoa</taxon>
        <taxon>Spiralia</taxon>
        <taxon>Lophotrochozoa</taxon>
        <taxon>Mollusca</taxon>
        <taxon>Bivalvia</taxon>
        <taxon>Autobranchia</taxon>
        <taxon>Heteroconchia</taxon>
        <taxon>Palaeoheterodonta</taxon>
        <taxon>Unionida</taxon>
        <taxon>Unionoidea</taxon>
        <taxon>Unionidae</taxon>
        <taxon>Ambleminae</taxon>
        <taxon>Lampsilini</taxon>
        <taxon>Potamilus</taxon>
    </lineage>
</organism>
<evidence type="ECO:0000313" key="3">
    <source>
        <dbReference type="EMBL" id="KAK3585609.1"/>
    </source>
</evidence>
<dbReference type="AlphaFoldDB" id="A0AAE0S5M8"/>
<accession>A0AAE0S5M8</accession>
<gene>
    <name evidence="3" type="ORF">CHS0354_004515</name>
</gene>
<dbReference type="EMBL" id="JAEAOA010000333">
    <property type="protein sequence ID" value="KAK3585609.1"/>
    <property type="molecule type" value="Genomic_DNA"/>
</dbReference>
<comment type="caution">
    <text evidence="3">The sequence shown here is derived from an EMBL/GenBank/DDBJ whole genome shotgun (WGS) entry which is preliminary data.</text>
</comment>
<dbReference type="Proteomes" id="UP001195483">
    <property type="component" value="Unassembled WGS sequence"/>
</dbReference>
<evidence type="ECO:0000256" key="2">
    <source>
        <dbReference type="SAM" id="SignalP"/>
    </source>
</evidence>
<keyword evidence="1" id="KW-1133">Transmembrane helix</keyword>
<reference evidence="3" key="3">
    <citation type="submission" date="2023-05" db="EMBL/GenBank/DDBJ databases">
        <authorList>
            <person name="Smith C.H."/>
        </authorList>
    </citation>
    <scope>NUCLEOTIDE SEQUENCE</scope>
    <source>
        <strain evidence="3">CHS0354</strain>
        <tissue evidence="3">Mantle</tissue>
    </source>
</reference>
<reference evidence="3" key="2">
    <citation type="journal article" date="2021" name="Genome Biol. Evol.">
        <title>Developing a high-quality reference genome for a parasitic bivalve with doubly uniparental inheritance (Bivalvia: Unionida).</title>
        <authorList>
            <person name="Smith C.H."/>
        </authorList>
    </citation>
    <scope>NUCLEOTIDE SEQUENCE</scope>
    <source>
        <strain evidence="3">CHS0354</strain>
        <tissue evidence="3">Mantle</tissue>
    </source>
</reference>
<name>A0AAE0S5M8_9BIVA</name>
<keyword evidence="1" id="KW-0812">Transmembrane</keyword>
<keyword evidence="2" id="KW-0732">Signal</keyword>
<evidence type="ECO:0000256" key="1">
    <source>
        <dbReference type="SAM" id="Phobius"/>
    </source>
</evidence>
<keyword evidence="4" id="KW-1185">Reference proteome</keyword>
<protein>
    <submittedName>
        <fullName evidence="3">Uncharacterized protein</fullName>
    </submittedName>
</protein>
<feature type="transmembrane region" description="Helical" evidence="1">
    <location>
        <begin position="166"/>
        <end position="193"/>
    </location>
</feature>
<keyword evidence="1" id="KW-0472">Membrane</keyword>
<proteinExistence type="predicted"/>
<feature type="chain" id="PRO_5041946290" evidence="2">
    <location>
        <begin position="22"/>
        <end position="224"/>
    </location>
</feature>
<sequence>MLLSWHTHFSLFLCLLRFGTADNEFTSSSQQNRDWIDNFLTVRHLAGWYIFNGNKFNFNFYIRTVHEYEEESVIATFDDQDHAVFDVIGKSSDDQTVNFTLVNMVISSTRFPTDIQFEMSGTITASATSLTYQGTVTKPPQFGAVFMSVYAESNLGSGNPEPSQSLTLLIVLVPASVGLIIFISTIIVICWSFKKGYFRNIPKSYRFLEHQPVTYSSEAEKVDI</sequence>
<reference evidence="3" key="1">
    <citation type="journal article" date="2021" name="Genome Biol. Evol.">
        <title>A High-Quality Reference Genome for a Parasitic Bivalve with Doubly Uniparental Inheritance (Bivalvia: Unionida).</title>
        <authorList>
            <person name="Smith C.H."/>
        </authorList>
    </citation>
    <scope>NUCLEOTIDE SEQUENCE</scope>
    <source>
        <strain evidence="3">CHS0354</strain>
    </source>
</reference>
<feature type="signal peptide" evidence="2">
    <location>
        <begin position="1"/>
        <end position="21"/>
    </location>
</feature>